<dbReference type="PANTHER" id="PTHR34989:SF1">
    <property type="entry name" value="PROTEIN HDED"/>
    <property type="match status" value="1"/>
</dbReference>
<proteinExistence type="predicted"/>
<organism evidence="2 3">
    <name type="scientific">Roseiarcus fermentans</name>
    <dbReference type="NCBI Taxonomy" id="1473586"/>
    <lineage>
        <taxon>Bacteria</taxon>
        <taxon>Pseudomonadati</taxon>
        <taxon>Pseudomonadota</taxon>
        <taxon>Alphaproteobacteria</taxon>
        <taxon>Hyphomicrobiales</taxon>
        <taxon>Roseiarcaceae</taxon>
        <taxon>Roseiarcus</taxon>
    </lineage>
</organism>
<protein>
    <submittedName>
        <fullName evidence="2">Uncharacterized membrane protein HdeD (DUF308 family)</fullName>
    </submittedName>
</protein>
<gene>
    <name evidence="2" type="ORF">DFR50_11187</name>
</gene>
<dbReference type="RefSeq" id="WP_113889377.1">
    <property type="nucleotide sequence ID" value="NZ_QNRK01000011.1"/>
</dbReference>
<feature type="transmembrane region" description="Helical" evidence="1">
    <location>
        <begin position="77"/>
        <end position="96"/>
    </location>
</feature>
<feature type="transmembrane region" description="Helical" evidence="1">
    <location>
        <begin position="139"/>
        <end position="158"/>
    </location>
</feature>
<dbReference type="AlphaFoldDB" id="A0A366FJC0"/>
<dbReference type="GO" id="GO:0005886">
    <property type="term" value="C:plasma membrane"/>
    <property type="evidence" value="ECO:0007669"/>
    <property type="project" value="TreeGrafter"/>
</dbReference>
<evidence type="ECO:0000313" key="2">
    <source>
        <dbReference type="EMBL" id="RBP13825.1"/>
    </source>
</evidence>
<feature type="transmembrane region" description="Helical" evidence="1">
    <location>
        <begin position="47"/>
        <end position="71"/>
    </location>
</feature>
<dbReference type="InterPro" id="IPR005325">
    <property type="entry name" value="DUF308_memb"/>
</dbReference>
<dbReference type="OrthoDB" id="9815400at2"/>
<evidence type="ECO:0000256" key="1">
    <source>
        <dbReference type="SAM" id="Phobius"/>
    </source>
</evidence>
<name>A0A366FJC0_9HYPH</name>
<comment type="caution">
    <text evidence="2">The sequence shown here is derived from an EMBL/GenBank/DDBJ whole genome shotgun (WGS) entry which is preliminary data.</text>
</comment>
<accession>A0A366FJC0</accession>
<dbReference type="Proteomes" id="UP000253529">
    <property type="component" value="Unassembled WGS sequence"/>
</dbReference>
<keyword evidence="3" id="KW-1185">Reference proteome</keyword>
<feature type="transmembrane region" description="Helical" evidence="1">
    <location>
        <begin position="108"/>
        <end position="133"/>
    </location>
</feature>
<dbReference type="EMBL" id="QNRK01000011">
    <property type="protein sequence ID" value="RBP13825.1"/>
    <property type="molecule type" value="Genomic_DNA"/>
</dbReference>
<reference evidence="2 3" key="1">
    <citation type="submission" date="2018-06" db="EMBL/GenBank/DDBJ databases">
        <title>Genomic Encyclopedia of Type Strains, Phase IV (KMG-IV): sequencing the most valuable type-strain genomes for metagenomic binning, comparative biology and taxonomic classification.</title>
        <authorList>
            <person name="Goeker M."/>
        </authorList>
    </citation>
    <scope>NUCLEOTIDE SEQUENCE [LARGE SCALE GENOMIC DNA]</scope>
    <source>
        <strain evidence="2 3">DSM 24875</strain>
    </source>
</reference>
<dbReference type="PANTHER" id="PTHR34989">
    <property type="entry name" value="PROTEIN HDED"/>
    <property type="match status" value="1"/>
</dbReference>
<evidence type="ECO:0000313" key="3">
    <source>
        <dbReference type="Proteomes" id="UP000253529"/>
    </source>
</evidence>
<keyword evidence="1" id="KW-1133">Transmembrane helix</keyword>
<dbReference type="Pfam" id="PF03729">
    <property type="entry name" value="DUF308"/>
    <property type="match status" value="1"/>
</dbReference>
<feature type="transmembrane region" description="Helical" evidence="1">
    <location>
        <begin position="165"/>
        <end position="190"/>
    </location>
</feature>
<keyword evidence="1" id="KW-0812">Transmembrane</keyword>
<sequence length="195" mass="20671">MNTDVVHTLDIEVTKTFATQWGWIIAFGAALVVLGAAAIWRSVAATIVSMLFFGWLLVIAAAVEAGAAFWVGHWAGFFQHALAAILYGVVGLMFLVRPRVSAEVLTFLMAAFFLVGGIFQIAGTGMGMIGYAGAGYGGYGWHVIDGVINILLGLMIFAQFPFSGLWVIGLFIGVDLVFYGATWIAIGWALKGAGA</sequence>
<keyword evidence="1" id="KW-0472">Membrane</keyword>
<feature type="transmembrane region" description="Helical" evidence="1">
    <location>
        <begin position="20"/>
        <end position="40"/>
    </location>
</feature>
<dbReference type="InterPro" id="IPR052712">
    <property type="entry name" value="Acid_resist_chaperone_HdeD"/>
</dbReference>